<evidence type="ECO:0000256" key="2">
    <source>
        <dbReference type="RuleBase" id="RU003707"/>
    </source>
</evidence>
<comment type="caution">
    <text evidence="3">The sequence shown here is derived from an EMBL/GenBank/DDBJ whole genome shotgun (WGS) entry which is preliminary data.</text>
</comment>
<organism evidence="3 4">
    <name type="scientific">Actinophytocola xinjiangensis</name>
    <dbReference type="NCBI Taxonomy" id="485602"/>
    <lineage>
        <taxon>Bacteria</taxon>
        <taxon>Bacillati</taxon>
        <taxon>Actinomycetota</taxon>
        <taxon>Actinomycetes</taxon>
        <taxon>Pseudonocardiales</taxon>
        <taxon>Pseudonocardiaceae</taxon>
    </lineage>
</organism>
<protein>
    <submittedName>
        <fullName evidence="3">Enoyl-CoA hydratase</fullName>
    </submittedName>
</protein>
<dbReference type="PANTHER" id="PTHR43802">
    <property type="entry name" value="ENOYL-COA HYDRATASE"/>
    <property type="match status" value="1"/>
</dbReference>
<reference evidence="3 4" key="1">
    <citation type="submission" date="2016-12" db="EMBL/GenBank/DDBJ databases">
        <title>The draft genome sequence of Actinophytocola xinjiangensis.</title>
        <authorList>
            <person name="Wang W."/>
            <person name="Yuan L."/>
        </authorList>
    </citation>
    <scope>NUCLEOTIDE SEQUENCE [LARGE SCALE GENOMIC DNA]</scope>
    <source>
        <strain evidence="3 4">CGMCC 4.4663</strain>
    </source>
</reference>
<proteinExistence type="inferred from homology"/>
<dbReference type="Pfam" id="PF00378">
    <property type="entry name" value="ECH_1"/>
    <property type="match status" value="1"/>
</dbReference>
<dbReference type="InterPro" id="IPR001753">
    <property type="entry name" value="Enoyl-CoA_hydra/iso"/>
</dbReference>
<dbReference type="NCBIfam" id="NF006109">
    <property type="entry name" value="PRK08260.1"/>
    <property type="match status" value="1"/>
</dbReference>
<dbReference type="GO" id="GO:0003824">
    <property type="term" value="F:catalytic activity"/>
    <property type="evidence" value="ECO:0007669"/>
    <property type="project" value="InterPro"/>
</dbReference>
<dbReference type="PANTHER" id="PTHR43802:SF1">
    <property type="entry name" value="IP11341P-RELATED"/>
    <property type="match status" value="1"/>
</dbReference>
<dbReference type="InterPro" id="IPR018376">
    <property type="entry name" value="Enoyl-CoA_hyd/isom_CS"/>
</dbReference>
<sequence>METIAYETADGIATITLDRPDARNGYTVRMSDELVEAFTRADDDPAVRVVVLTGRGKDFCVGADLSGGGLDLEGAGEDWVEPASRCSLRIYTMNKPVIAALRGAAVGAGSTIVLPADYRLAATDSRFGFVFVRRGLYPEGASTWFLPRLVGMGRAMDWMVSGRVFDSTEALAAGLVHSVHAPEDVAAAAYELARSLIADCAPVSMAVVRQQLYRMSGMDSPFPAGRLDSRLIADAVSRGDTAEGVLSFLEKRKPVWGQKVPADLPPFLPWA</sequence>
<dbReference type="Gene3D" id="3.90.226.10">
    <property type="entry name" value="2-enoyl-CoA Hydratase, Chain A, domain 1"/>
    <property type="match status" value="1"/>
</dbReference>
<dbReference type="PROSITE" id="PS00166">
    <property type="entry name" value="ENOYL_COA_HYDRATASE"/>
    <property type="match status" value="1"/>
</dbReference>
<dbReference type="CDD" id="cd06558">
    <property type="entry name" value="crotonase-like"/>
    <property type="match status" value="1"/>
</dbReference>
<name>A0A7Z0WN52_9PSEU</name>
<evidence type="ECO:0000313" key="3">
    <source>
        <dbReference type="EMBL" id="OLF11467.1"/>
    </source>
</evidence>
<keyword evidence="4" id="KW-1185">Reference proteome</keyword>
<accession>A0A7Z0WN52</accession>
<gene>
    <name evidence="3" type="ORF">BLA60_10865</name>
</gene>
<comment type="similarity">
    <text evidence="1 2">Belongs to the enoyl-CoA hydratase/isomerase family.</text>
</comment>
<dbReference type="InterPro" id="IPR029045">
    <property type="entry name" value="ClpP/crotonase-like_dom_sf"/>
</dbReference>
<evidence type="ECO:0000313" key="4">
    <source>
        <dbReference type="Proteomes" id="UP000185696"/>
    </source>
</evidence>
<dbReference type="AlphaFoldDB" id="A0A7Z0WN52"/>
<evidence type="ECO:0000256" key="1">
    <source>
        <dbReference type="ARBA" id="ARBA00005254"/>
    </source>
</evidence>
<dbReference type="SUPFAM" id="SSF52096">
    <property type="entry name" value="ClpP/crotonase"/>
    <property type="match status" value="1"/>
</dbReference>
<dbReference type="RefSeq" id="WP_075132702.1">
    <property type="nucleotide sequence ID" value="NZ_MSIF01000004.1"/>
</dbReference>
<dbReference type="Gene3D" id="1.10.12.10">
    <property type="entry name" value="Lyase 2-enoyl-coa Hydratase, Chain A, domain 2"/>
    <property type="match status" value="1"/>
</dbReference>
<dbReference type="EMBL" id="MSIF01000004">
    <property type="protein sequence ID" value="OLF11467.1"/>
    <property type="molecule type" value="Genomic_DNA"/>
</dbReference>
<dbReference type="InterPro" id="IPR014748">
    <property type="entry name" value="Enoyl-CoA_hydra_C"/>
</dbReference>
<dbReference type="OrthoDB" id="9777711at2"/>
<dbReference type="Proteomes" id="UP000185696">
    <property type="component" value="Unassembled WGS sequence"/>
</dbReference>